<comment type="similarity">
    <text evidence="1">Belongs to the methyltransferase superfamily.</text>
</comment>
<dbReference type="InterPro" id="IPR051052">
    <property type="entry name" value="Diverse_substrate_MTase"/>
</dbReference>
<accession>A0A1H2LPH1</accession>
<dbReference type="Gene3D" id="3.40.50.150">
    <property type="entry name" value="Vaccinia Virus protein VP39"/>
    <property type="match status" value="1"/>
</dbReference>
<evidence type="ECO:0000256" key="3">
    <source>
        <dbReference type="ARBA" id="ARBA00022679"/>
    </source>
</evidence>
<keyword evidence="6" id="KW-1185">Reference proteome</keyword>
<proteinExistence type="inferred from homology"/>
<evidence type="ECO:0000256" key="1">
    <source>
        <dbReference type="ARBA" id="ARBA00008361"/>
    </source>
</evidence>
<organism evidence="5 6">
    <name type="scientific">Arcanobacterium phocae</name>
    <dbReference type="NCBI Taxonomy" id="131112"/>
    <lineage>
        <taxon>Bacteria</taxon>
        <taxon>Bacillati</taxon>
        <taxon>Actinomycetota</taxon>
        <taxon>Actinomycetes</taxon>
        <taxon>Actinomycetales</taxon>
        <taxon>Actinomycetaceae</taxon>
        <taxon>Arcanobacterium</taxon>
    </lineage>
</organism>
<dbReference type="CDD" id="cd02440">
    <property type="entry name" value="AdoMet_MTases"/>
    <property type="match status" value="1"/>
</dbReference>
<dbReference type="Pfam" id="PF08241">
    <property type="entry name" value="Methyltransf_11"/>
    <property type="match status" value="1"/>
</dbReference>
<dbReference type="GO" id="GO:0032259">
    <property type="term" value="P:methylation"/>
    <property type="evidence" value="ECO:0007669"/>
    <property type="project" value="UniProtKB-KW"/>
</dbReference>
<reference evidence="6" key="1">
    <citation type="submission" date="2016-10" db="EMBL/GenBank/DDBJ databases">
        <authorList>
            <person name="Varghese N."/>
            <person name="Submissions S."/>
        </authorList>
    </citation>
    <scope>NUCLEOTIDE SEQUENCE [LARGE SCALE GENOMIC DNA]</scope>
    <source>
        <strain evidence="6">DSM 10002</strain>
    </source>
</reference>
<dbReference type="InterPro" id="IPR029063">
    <property type="entry name" value="SAM-dependent_MTases_sf"/>
</dbReference>
<dbReference type="InterPro" id="IPR013216">
    <property type="entry name" value="Methyltransf_11"/>
</dbReference>
<evidence type="ECO:0000313" key="5">
    <source>
        <dbReference type="EMBL" id="SDU82754.1"/>
    </source>
</evidence>
<dbReference type="AlphaFoldDB" id="A0A1H2LPH1"/>
<evidence type="ECO:0000256" key="2">
    <source>
        <dbReference type="ARBA" id="ARBA00022603"/>
    </source>
</evidence>
<protein>
    <submittedName>
        <fullName evidence="5">Methyltransferase domain-containing protein</fullName>
    </submittedName>
</protein>
<dbReference type="STRING" id="131112.SAMN04489737_1795"/>
<gene>
    <name evidence="5" type="ORF">SAMN04489737_1795</name>
</gene>
<dbReference type="SUPFAM" id="SSF53335">
    <property type="entry name" value="S-adenosyl-L-methionine-dependent methyltransferases"/>
    <property type="match status" value="1"/>
</dbReference>
<dbReference type="OrthoDB" id="9797252at2"/>
<feature type="domain" description="Methyltransferase type 11" evidence="4">
    <location>
        <begin position="43"/>
        <end position="138"/>
    </location>
</feature>
<dbReference type="GO" id="GO:0008757">
    <property type="term" value="F:S-adenosylmethionine-dependent methyltransferase activity"/>
    <property type="evidence" value="ECO:0007669"/>
    <property type="project" value="InterPro"/>
</dbReference>
<keyword evidence="2 5" id="KW-0489">Methyltransferase</keyword>
<dbReference type="Proteomes" id="UP000214355">
    <property type="component" value="Chromosome I"/>
</dbReference>
<dbReference type="PANTHER" id="PTHR44942:SF4">
    <property type="entry name" value="METHYLTRANSFERASE TYPE 11 DOMAIN-CONTAINING PROTEIN"/>
    <property type="match status" value="1"/>
</dbReference>
<dbReference type="PANTHER" id="PTHR44942">
    <property type="entry name" value="METHYLTRANSF_11 DOMAIN-CONTAINING PROTEIN"/>
    <property type="match status" value="1"/>
</dbReference>
<name>A0A1H2LPH1_9ACTO</name>
<sequence length="251" mass="28105">MTIPLNPYSRAGATALTYRDVRPGYPTTLLSRFFDGDAPSCVVDIGAGTGKLTSQLVDLSGSDTDVIAIEPSADMRSQLIEILPDSTRRVLDTSGEDTRLPASSCDVVFYAQSWHWVDPDAASDEAARILCPGGQLVLLFNQMDVSIPWVKRLSRIMRSGDIHKPTKGPVVGEHFSKPTLSVTFWQDYLTPAQVCQLGTTRSSWITSTPQNQEKMQANVRWYLYEKLGYHEDHVVEIPYITYMWVAERKQM</sequence>
<dbReference type="RefSeq" id="WP_091282393.1">
    <property type="nucleotide sequence ID" value="NZ_JABAPK010000001.1"/>
</dbReference>
<evidence type="ECO:0000313" key="6">
    <source>
        <dbReference type="Proteomes" id="UP000214355"/>
    </source>
</evidence>
<dbReference type="EMBL" id="LT629804">
    <property type="protein sequence ID" value="SDU82754.1"/>
    <property type="molecule type" value="Genomic_DNA"/>
</dbReference>
<dbReference type="GeneID" id="65345511"/>
<evidence type="ECO:0000259" key="4">
    <source>
        <dbReference type="Pfam" id="PF08241"/>
    </source>
</evidence>
<keyword evidence="3 5" id="KW-0808">Transferase</keyword>